<dbReference type="Proteomes" id="UP000008037">
    <property type="component" value="Chromosome"/>
</dbReference>
<evidence type="ECO:0000313" key="2">
    <source>
        <dbReference type="EMBL" id="AFU59489.1"/>
    </source>
</evidence>
<name>K0INJ6_NITGG</name>
<feature type="transmembrane region" description="Helical" evidence="1">
    <location>
        <begin position="236"/>
        <end position="255"/>
    </location>
</feature>
<dbReference type="STRING" id="1237085.Ngar_c25670"/>
<dbReference type="GeneID" id="13794585"/>
<evidence type="ECO:0000256" key="1">
    <source>
        <dbReference type="SAM" id="Phobius"/>
    </source>
</evidence>
<dbReference type="HOGENOM" id="CLU_775269_0_0_2"/>
<dbReference type="RefSeq" id="WP_015020024.1">
    <property type="nucleotide sequence ID" value="NC_018719.1"/>
</dbReference>
<dbReference type="KEGG" id="nga:Ngar_c25670"/>
<dbReference type="EMBL" id="CP002408">
    <property type="protein sequence ID" value="AFU59489.1"/>
    <property type="molecule type" value="Genomic_DNA"/>
</dbReference>
<feature type="transmembrane region" description="Helical" evidence="1">
    <location>
        <begin position="164"/>
        <end position="186"/>
    </location>
</feature>
<keyword evidence="1" id="KW-0472">Membrane</keyword>
<dbReference type="BioCyc" id="CNIT1237085:G1324-2566-MONOMER"/>
<feature type="transmembrane region" description="Helical" evidence="1">
    <location>
        <begin position="275"/>
        <end position="294"/>
    </location>
</feature>
<organism evidence="2 3">
    <name type="scientific">Nitrososphaera gargensis (strain Ga9.2)</name>
    <dbReference type="NCBI Taxonomy" id="1237085"/>
    <lineage>
        <taxon>Archaea</taxon>
        <taxon>Nitrososphaerota</taxon>
        <taxon>Nitrososphaeria</taxon>
        <taxon>Nitrososphaerales</taxon>
        <taxon>Nitrososphaeraceae</taxon>
        <taxon>Nitrososphaera</taxon>
    </lineage>
</organism>
<dbReference type="InParanoid" id="K0INJ6"/>
<keyword evidence="1" id="KW-1133">Transmembrane helix</keyword>
<accession>K0INJ6</accession>
<gene>
    <name evidence="2" type="ordered locus">Ngar_c25670</name>
</gene>
<keyword evidence="3" id="KW-1185">Reference proteome</keyword>
<protein>
    <submittedName>
        <fullName evidence="2">Uncharacterized protein</fullName>
    </submittedName>
</protein>
<keyword evidence="1" id="KW-0812">Transmembrane</keyword>
<reference evidence="2 3" key="1">
    <citation type="journal article" date="2012" name="Environ. Microbiol.">
        <title>The genome of the ammonia-oxidizing Candidatus Nitrososphaera gargensis: insights into metabolic versatility and environmental adaptations.</title>
        <authorList>
            <person name="Spang A."/>
            <person name="Poehlein A."/>
            <person name="Offre P."/>
            <person name="Zumbragel S."/>
            <person name="Haider S."/>
            <person name="Rychlik N."/>
            <person name="Nowka B."/>
            <person name="Schmeisser C."/>
            <person name="Lebedeva E.V."/>
            <person name="Rattei T."/>
            <person name="Bohm C."/>
            <person name="Schmid M."/>
            <person name="Galushko A."/>
            <person name="Hatzenpichler R."/>
            <person name="Weinmaier T."/>
            <person name="Daniel R."/>
            <person name="Schleper C."/>
            <person name="Spieck E."/>
            <person name="Streit W."/>
            <person name="Wagner M."/>
        </authorList>
    </citation>
    <scope>NUCLEOTIDE SEQUENCE [LARGE SCALE GENOMIC DNA]</scope>
    <source>
        <strain evidence="3">Ga9.2</strain>
    </source>
</reference>
<proteinExistence type="predicted"/>
<dbReference type="OrthoDB" id="10528at2157"/>
<feature type="transmembrane region" description="Helical" evidence="1">
    <location>
        <begin position="314"/>
        <end position="333"/>
    </location>
</feature>
<dbReference type="AlphaFoldDB" id="K0INJ6"/>
<feature type="transmembrane region" description="Helical" evidence="1">
    <location>
        <begin position="207"/>
        <end position="224"/>
    </location>
</feature>
<evidence type="ECO:0000313" key="3">
    <source>
        <dbReference type="Proteomes" id="UP000008037"/>
    </source>
</evidence>
<sequence length="348" mass="37652">MMNVPALLLLLLALSLLVVSAAPAYAHFDHLTHYNSRGGGVGQYYVYEALEPDYAAPGEPTAIMFSVQDYDGRDTYNIETMVEIYTSSGERIKAFPWTKQDVGDFQVFYTFPHVGSYQIVLSIADGPVNTNAIDLPRSTLGSTAGCNCERLIFNVAVSQGFGSIYNSTLGGAVFSSLAIFGAVLGLTYWSKKKSGKFASAPGDTMRYIVTLAAIAGGLVHFAVYSGHASLRLEYSIFLIVAGGMQVTYGILYTLLTLTGSTTGRARPHEHYRKTVAVNLFGLIGTAVLLGLYAYSVTLPPPLSPTGQPEDVDLAGILAKAVEVFTLIGIVYLMRLEKRRLQTFLKEHA</sequence>